<evidence type="ECO:0000256" key="7">
    <source>
        <dbReference type="ARBA" id="ARBA00022927"/>
    </source>
</evidence>
<evidence type="ECO:0000256" key="17">
    <source>
        <dbReference type="SAM" id="MobiDB-lite"/>
    </source>
</evidence>
<comment type="subcellular location">
    <subcellularLocation>
        <location evidence="1">Cell membrane</location>
        <topology evidence="1">Multi-pass membrane protein</topology>
    </subcellularLocation>
    <subcellularLocation>
        <location evidence="16">Membrane</location>
        <topology evidence="16">Multi-pass membrane protein</topology>
    </subcellularLocation>
</comment>
<feature type="transmembrane region" description="Helical" evidence="18">
    <location>
        <begin position="176"/>
        <end position="196"/>
    </location>
</feature>
<evidence type="ECO:0000256" key="12">
    <source>
        <dbReference type="ARBA" id="ARBA00026028"/>
    </source>
</evidence>
<dbReference type="InterPro" id="IPR028055">
    <property type="entry name" value="YidC/Oxa/ALB_C"/>
</dbReference>
<comment type="subunit">
    <text evidence="12">Interacts with the Sec translocase complex via SecD. Specifically interacts with transmembrane segments of nascent integral membrane proteins during membrane integration.</text>
</comment>
<evidence type="ECO:0000256" key="5">
    <source>
        <dbReference type="ARBA" id="ARBA00022475"/>
    </source>
</evidence>
<evidence type="ECO:0000256" key="2">
    <source>
        <dbReference type="ARBA" id="ARBA00010527"/>
    </source>
</evidence>
<evidence type="ECO:0000256" key="16">
    <source>
        <dbReference type="RuleBase" id="RU003945"/>
    </source>
</evidence>
<evidence type="ECO:0000256" key="15">
    <source>
        <dbReference type="ARBA" id="ARBA00033342"/>
    </source>
</evidence>
<keyword evidence="9 18" id="KW-0472">Membrane</keyword>
<proteinExistence type="inferred from homology"/>
<evidence type="ECO:0000256" key="11">
    <source>
        <dbReference type="ARBA" id="ARBA00025034"/>
    </source>
</evidence>
<keyword evidence="6 16" id="KW-0812">Transmembrane</keyword>
<dbReference type="Pfam" id="PF02096">
    <property type="entry name" value="60KD_IMP"/>
    <property type="match status" value="1"/>
</dbReference>
<dbReference type="EMBL" id="JAAVUN010000018">
    <property type="protein sequence ID" value="NKE10198.1"/>
    <property type="molecule type" value="Genomic_DNA"/>
</dbReference>
<evidence type="ECO:0000256" key="10">
    <source>
        <dbReference type="ARBA" id="ARBA00023186"/>
    </source>
</evidence>
<feature type="transmembrane region" description="Helical" evidence="18">
    <location>
        <begin position="221"/>
        <end position="245"/>
    </location>
</feature>
<dbReference type="AlphaFoldDB" id="A0A846TLX7"/>
<evidence type="ECO:0000256" key="14">
    <source>
        <dbReference type="ARBA" id="ARBA00033245"/>
    </source>
</evidence>
<keyword evidence="7" id="KW-0653">Protein transport</keyword>
<reference evidence="20 21" key="1">
    <citation type="submission" date="2020-02" db="EMBL/GenBank/DDBJ databases">
        <authorList>
            <person name="Sun Q."/>
        </authorList>
    </citation>
    <scope>NUCLEOTIDE SEQUENCE [LARGE SCALE GENOMIC DNA]</scope>
    <source>
        <strain evidence="20 21">YIM 13062</strain>
    </source>
</reference>
<dbReference type="PANTHER" id="PTHR12428">
    <property type="entry name" value="OXA1"/>
    <property type="match status" value="1"/>
</dbReference>
<comment type="function">
    <text evidence="11">Required for the insertion and/or proper folding and/or complex formation of integral membrane proteins into the membrane. Involved in integration of membrane proteins that insert both dependently and independently of the Sec translocase complex, as well as at least some lipoproteins. Aids folding of multispanning membrane proteins.</text>
</comment>
<keyword evidence="8 18" id="KW-1133">Transmembrane helix</keyword>
<dbReference type="NCBIfam" id="TIGR03592">
    <property type="entry name" value="yidC_oxa1_cterm"/>
    <property type="match status" value="1"/>
</dbReference>
<name>A0A846TLX7_9MICC</name>
<evidence type="ECO:0000256" key="6">
    <source>
        <dbReference type="ARBA" id="ARBA00022692"/>
    </source>
</evidence>
<dbReference type="Proteomes" id="UP000521379">
    <property type="component" value="Unassembled WGS sequence"/>
</dbReference>
<feature type="transmembrane region" description="Helical" evidence="18">
    <location>
        <begin position="37"/>
        <end position="59"/>
    </location>
</feature>
<feature type="region of interest" description="Disordered" evidence="17">
    <location>
        <begin position="277"/>
        <end position="381"/>
    </location>
</feature>
<keyword evidence="4" id="KW-0813">Transport</keyword>
<evidence type="ECO:0000256" key="9">
    <source>
        <dbReference type="ARBA" id="ARBA00023136"/>
    </source>
</evidence>
<protein>
    <recommendedName>
        <fullName evidence="3">Membrane protein insertase YidC</fullName>
    </recommendedName>
    <alternativeName>
        <fullName evidence="15">Foldase YidC</fullName>
    </alternativeName>
    <alternativeName>
        <fullName evidence="14">Membrane integrase YidC</fullName>
    </alternativeName>
    <alternativeName>
        <fullName evidence="13">Membrane protein YidC</fullName>
    </alternativeName>
</protein>
<evidence type="ECO:0000256" key="1">
    <source>
        <dbReference type="ARBA" id="ARBA00004651"/>
    </source>
</evidence>
<dbReference type="CDD" id="cd20070">
    <property type="entry name" value="5TM_YidC_Alb3"/>
    <property type="match status" value="1"/>
</dbReference>
<accession>A0A846TLX7</accession>
<dbReference type="GO" id="GO:0015031">
    <property type="term" value="P:protein transport"/>
    <property type="evidence" value="ECO:0007669"/>
    <property type="project" value="UniProtKB-KW"/>
</dbReference>
<dbReference type="GO" id="GO:0051205">
    <property type="term" value="P:protein insertion into membrane"/>
    <property type="evidence" value="ECO:0007669"/>
    <property type="project" value="TreeGrafter"/>
</dbReference>
<evidence type="ECO:0000256" key="4">
    <source>
        <dbReference type="ARBA" id="ARBA00022448"/>
    </source>
</evidence>
<organism evidence="20 21">
    <name type="scientific">Kocuria subflava</name>
    <dbReference type="NCBI Taxonomy" id="1736139"/>
    <lineage>
        <taxon>Bacteria</taxon>
        <taxon>Bacillati</taxon>
        <taxon>Actinomycetota</taxon>
        <taxon>Actinomycetes</taxon>
        <taxon>Micrococcales</taxon>
        <taxon>Micrococcaceae</taxon>
        <taxon>Kocuria</taxon>
    </lineage>
</organism>
<evidence type="ECO:0000256" key="13">
    <source>
        <dbReference type="ARBA" id="ARBA00031538"/>
    </source>
</evidence>
<gene>
    <name evidence="20" type="primary">yidC</name>
    <name evidence="20" type="ORF">GTW58_09690</name>
</gene>
<keyword evidence="21" id="KW-1185">Reference proteome</keyword>
<evidence type="ECO:0000256" key="8">
    <source>
        <dbReference type="ARBA" id="ARBA00022989"/>
    </source>
</evidence>
<dbReference type="RefSeq" id="WP_119933251.1">
    <property type="nucleotide sequence ID" value="NZ_JAAVUN010000018.1"/>
</dbReference>
<dbReference type="PANTHER" id="PTHR12428:SF65">
    <property type="entry name" value="CYTOCHROME C OXIDASE ASSEMBLY PROTEIN COX18, MITOCHONDRIAL"/>
    <property type="match status" value="1"/>
</dbReference>
<keyword evidence="10" id="KW-0143">Chaperone</keyword>
<feature type="compositionally biased region" description="Polar residues" evidence="17">
    <location>
        <begin position="347"/>
        <end position="363"/>
    </location>
</feature>
<evidence type="ECO:0000313" key="20">
    <source>
        <dbReference type="EMBL" id="NKE10198.1"/>
    </source>
</evidence>
<evidence type="ECO:0000256" key="3">
    <source>
        <dbReference type="ARBA" id="ARBA00015325"/>
    </source>
</evidence>
<evidence type="ECO:0000313" key="21">
    <source>
        <dbReference type="Proteomes" id="UP000521379"/>
    </source>
</evidence>
<feature type="compositionally biased region" description="Low complexity" evidence="17">
    <location>
        <begin position="323"/>
        <end position="335"/>
    </location>
</feature>
<sequence>MNFFNLILWPFKWAVSAVLWVFHSAFTAIGMDPASGWTWVLSIVGLTLVMRTLTIPLFMKQIRSMRGMQVIQPEMAKLQAKYKGKTDQVSRQAMAQEQMALYKKHNVNPLASCLPILAQMPIFFGLFQVLNGVRGAAERDEGILVLNAQMIHQFNDGTLFGAPLFSTLRAPGDGNHTSTVIIAVVLVIAMTVTMFISQKQLAGKNVSEATKQSPMYRQQQMIIYIFPIIFAITGINFPIGVLIYWTVSNLWSMGQQYWMIRRNPTPGSQAERELNERRAAKGLPPMGKTKEEHEAEVEEARAKAAAGQRQQPMSKKRQKAQAKKGQGQQNQPAAGEVVDGTAEDVTGQDQQVVETPQNTSGNPANKPRKRGGSGSSALKKK</sequence>
<dbReference type="InterPro" id="IPR001708">
    <property type="entry name" value="YidC/ALB3/OXA1/COX18"/>
</dbReference>
<dbReference type="NCBIfam" id="NF002350">
    <property type="entry name" value="PRK01315.1"/>
    <property type="match status" value="1"/>
</dbReference>
<dbReference type="GO" id="GO:0032977">
    <property type="term" value="F:membrane insertase activity"/>
    <property type="evidence" value="ECO:0007669"/>
    <property type="project" value="InterPro"/>
</dbReference>
<feature type="transmembrane region" description="Helical" evidence="18">
    <location>
        <begin position="109"/>
        <end position="130"/>
    </location>
</feature>
<comment type="similarity">
    <text evidence="2">Belongs to the OXA1/ALB3/YidC family. Type 1 subfamily.</text>
</comment>
<evidence type="ECO:0000256" key="18">
    <source>
        <dbReference type="SAM" id="Phobius"/>
    </source>
</evidence>
<dbReference type="GO" id="GO:0005886">
    <property type="term" value="C:plasma membrane"/>
    <property type="evidence" value="ECO:0007669"/>
    <property type="project" value="UniProtKB-SubCell"/>
</dbReference>
<evidence type="ECO:0000259" key="19">
    <source>
        <dbReference type="Pfam" id="PF02096"/>
    </source>
</evidence>
<dbReference type="InterPro" id="IPR047196">
    <property type="entry name" value="YidC_ALB_C"/>
</dbReference>
<feature type="domain" description="Membrane insertase YidC/Oxa/ALB C-terminal" evidence="19">
    <location>
        <begin position="39"/>
        <end position="260"/>
    </location>
</feature>
<keyword evidence="5" id="KW-1003">Cell membrane</keyword>
<comment type="caution">
    <text evidence="20">The sequence shown here is derived from an EMBL/GenBank/DDBJ whole genome shotgun (WGS) entry which is preliminary data.</text>
</comment>
<feature type="compositionally biased region" description="Basic and acidic residues" evidence="17">
    <location>
        <begin position="288"/>
        <end position="302"/>
    </location>
</feature>